<dbReference type="InterPro" id="IPR001360">
    <property type="entry name" value="Glyco_hydro_1"/>
</dbReference>
<dbReference type="GO" id="GO:0005975">
    <property type="term" value="P:carbohydrate metabolic process"/>
    <property type="evidence" value="ECO:0007669"/>
    <property type="project" value="InterPro"/>
</dbReference>
<name>A0A1B6E4G4_9HEMI</name>
<evidence type="ECO:0000256" key="4">
    <source>
        <dbReference type="RuleBase" id="RU003690"/>
    </source>
</evidence>
<keyword evidence="3" id="KW-0326">Glycosidase</keyword>
<dbReference type="Pfam" id="PF00232">
    <property type="entry name" value="Glyco_hydro_1"/>
    <property type="match status" value="1"/>
</dbReference>
<evidence type="ECO:0000256" key="1">
    <source>
        <dbReference type="ARBA" id="ARBA00010838"/>
    </source>
</evidence>
<protein>
    <submittedName>
        <fullName evidence="5">Uncharacterized protein</fullName>
    </submittedName>
</protein>
<evidence type="ECO:0000256" key="3">
    <source>
        <dbReference type="ARBA" id="ARBA00023295"/>
    </source>
</evidence>
<dbReference type="PRINTS" id="PR00131">
    <property type="entry name" value="GLHYDRLASE1"/>
</dbReference>
<sequence>MRGLLRWVKEEYNDPLIIITENGYAGPFNSPLEDQNRINFHQRYLEEMLKAIYFDDCKVIGYFVWSLLDNFEWAQGYSIRFGLNQVNFNSSERTRTPRKSASYFRELIATKKLPNPNKSFPPIE</sequence>
<proteinExistence type="inferred from homology"/>
<evidence type="ECO:0000313" key="5">
    <source>
        <dbReference type="EMBL" id="JAS32823.1"/>
    </source>
</evidence>
<dbReference type="InterPro" id="IPR017853">
    <property type="entry name" value="GH"/>
</dbReference>
<evidence type="ECO:0000256" key="2">
    <source>
        <dbReference type="ARBA" id="ARBA00022801"/>
    </source>
</evidence>
<gene>
    <name evidence="5" type="ORF">g.7253</name>
</gene>
<comment type="similarity">
    <text evidence="1 4">Belongs to the glycosyl hydrolase 1 family.</text>
</comment>
<dbReference type="PANTHER" id="PTHR10353:SF36">
    <property type="entry name" value="LP05116P"/>
    <property type="match status" value="1"/>
</dbReference>
<dbReference type="EMBL" id="GEDC01004475">
    <property type="protein sequence ID" value="JAS32823.1"/>
    <property type="molecule type" value="Transcribed_RNA"/>
</dbReference>
<reference evidence="5" key="1">
    <citation type="submission" date="2015-12" db="EMBL/GenBank/DDBJ databases">
        <title>De novo transcriptome assembly of four potential Pierce s Disease insect vectors from Arizona vineyards.</title>
        <authorList>
            <person name="Tassone E.E."/>
        </authorList>
    </citation>
    <scope>NUCLEOTIDE SEQUENCE</scope>
</reference>
<dbReference type="GO" id="GO:0008422">
    <property type="term" value="F:beta-glucosidase activity"/>
    <property type="evidence" value="ECO:0007669"/>
    <property type="project" value="TreeGrafter"/>
</dbReference>
<keyword evidence="2" id="KW-0378">Hydrolase</keyword>
<dbReference type="PANTHER" id="PTHR10353">
    <property type="entry name" value="GLYCOSYL HYDROLASE"/>
    <property type="match status" value="1"/>
</dbReference>
<dbReference type="SUPFAM" id="SSF51445">
    <property type="entry name" value="(Trans)glycosidases"/>
    <property type="match status" value="1"/>
</dbReference>
<dbReference type="AlphaFoldDB" id="A0A1B6E4G4"/>
<organism evidence="5">
    <name type="scientific">Clastoptera arizonana</name>
    <name type="common">Arizona spittle bug</name>
    <dbReference type="NCBI Taxonomy" id="38151"/>
    <lineage>
        <taxon>Eukaryota</taxon>
        <taxon>Metazoa</taxon>
        <taxon>Ecdysozoa</taxon>
        <taxon>Arthropoda</taxon>
        <taxon>Hexapoda</taxon>
        <taxon>Insecta</taxon>
        <taxon>Pterygota</taxon>
        <taxon>Neoptera</taxon>
        <taxon>Paraneoptera</taxon>
        <taxon>Hemiptera</taxon>
        <taxon>Auchenorrhyncha</taxon>
        <taxon>Cercopoidea</taxon>
        <taxon>Clastopteridae</taxon>
        <taxon>Clastoptera</taxon>
    </lineage>
</organism>
<accession>A0A1B6E4G4</accession>
<dbReference type="Gene3D" id="3.20.20.80">
    <property type="entry name" value="Glycosidases"/>
    <property type="match status" value="1"/>
</dbReference>